<evidence type="ECO:0000313" key="2">
    <source>
        <dbReference type="EMBL" id="CAK3876675.1"/>
    </source>
</evidence>
<dbReference type="InterPro" id="IPR045518">
    <property type="entry name" value="2EXR"/>
</dbReference>
<dbReference type="PANTHER" id="PTHR42085:SF2">
    <property type="entry name" value="F-BOX DOMAIN-CONTAINING PROTEIN"/>
    <property type="match status" value="1"/>
</dbReference>
<reference evidence="2" key="1">
    <citation type="submission" date="2023-11" db="EMBL/GenBank/DDBJ databases">
        <authorList>
            <person name="Alioto T."/>
            <person name="Alioto T."/>
            <person name="Gomez Garrido J."/>
        </authorList>
    </citation>
    <scope>NUCLEOTIDE SEQUENCE</scope>
</reference>
<comment type="caution">
    <text evidence="2">The sequence shown here is derived from an EMBL/GenBank/DDBJ whole genome shotgun (WGS) entry which is preliminary data.</text>
</comment>
<evidence type="ECO:0000313" key="3">
    <source>
        <dbReference type="Proteomes" id="UP001296104"/>
    </source>
</evidence>
<dbReference type="PANTHER" id="PTHR42085">
    <property type="entry name" value="F-BOX DOMAIN-CONTAINING PROTEIN"/>
    <property type="match status" value="1"/>
</dbReference>
<gene>
    <name evidence="2" type="ORF">LECACI_7A002073</name>
</gene>
<evidence type="ECO:0000259" key="1">
    <source>
        <dbReference type="Pfam" id="PF20150"/>
    </source>
</evidence>
<name>A0AAI8YU73_9PEZI</name>
<dbReference type="InterPro" id="IPR038883">
    <property type="entry name" value="AN11006-like"/>
</dbReference>
<accession>A0AAI8YU73</accession>
<dbReference type="Pfam" id="PF20150">
    <property type="entry name" value="2EXR"/>
    <property type="match status" value="1"/>
</dbReference>
<organism evidence="2 3">
    <name type="scientific">Lecanosticta acicola</name>
    <dbReference type="NCBI Taxonomy" id="111012"/>
    <lineage>
        <taxon>Eukaryota</taxon>
        <taxon>Fungi</taxon>
        <taxon>Dikarya</taxon>
        <taxon>Ascomycota</taxon>
        <taxon>Pezizomycotina</taxon>
        <taxon>Dothideomycetes</taxon>
        <taxon>Dothideomycetidae</taxon>
        <taxon>Mycosphaerellales</taxon>
        <taxon>Mycosphaerellaceae</taxon>
        <taxon>Lecanosticta</taxon>
    </lineage>
</organism>
<keyword evidence="3" id="KW-1185">Reference proteome</keyword>
<dbReference type="AlphaFoldDB" id="A0AAI8YU73"/>
<dbReference type="EMBL" id="CAVMBE010000008">
    <property type="protein sequence ID" value="CAK3876675.1"/>
    <property type="molecule type" value="Genomic_DNA"/>
</dbReference>
<sequence>MHTPTPSNTTSNDTSADMCPFFELPAELRNRIYEYALYEPGEIWLERYCNHPRNRLSALAHPIRFPALLQTSKQVREEASGIWYSCARFYFDSLAVLGEFCRLSEPSHLKAVQTFTKARPWSSQMLAEAQNHNARGYIECSSRLKFAPNPFAGWSGATFEARFMSDGQIISTQRAVKFDSSNA</sequence>
<proteinExistence type="predicted"/>
<feature type="domain" description="2EXR" evidence="1">
    <location>
        <begin position="21"/>
        <end position="85"/>
    </location>
</feature>
<protein>
    <recommendedName>
        <fullName evidence="1">2EXR domain-containing protein</fullName>
    </recommendedName>
</protein>
<dbReference type="Proteomes" id="UP001296104">
    <property type="component" value="Unassembled WGS sequence"/>
</dbReference>